<accession>A0ABR3VUZ6</accession>
<protein>
    <submittedName>
        <fullName evidence="2">Uncharacterized protein</fullName>
    </submittedName>
</protein>
<proteinExistence type="predicted"/>
<sequence>MTSKKRRFAVKNRREAWSADQGRTRDEVRGESTGKWSRRLSSRCQQGTPAVTSATAWCSMIWSRSAAAASRWICQWAALPMAASKDRNWTTLARTWTLSRMQRRTPRRLTSLTSACSCFMDRSCWRWSSSQLRSLHWVWAPWSAWLRAMEKT</sequence>
<reference evidence="2 3" key="1">
    <citation type="journal article" date="2024" name="Commun. Biol.">
        <title>Comparative genomic analysis of thermophilic fungi reveals convergent evolutionary adaptations and gene losses.</title>
        <authorList>
            <person name="Steindorff A.S."/>
            <person name="Aguilar-Pontes M.V."/>
            <person name="Robinson A.J."/>
            <person name="Andreopoulos B."/>
            <person name="LaButti K."/>
            <person name="Kuo A."/>
            <person name="Mondo S."/>
            <person name="Riley R."/>
            <person name="Otillar R."/>
            <person name="Haridas S."/>
            <person name="Lipzen A."/>
            <person name="Grimwood J."/>
            <person name="Schmutz J."/>
            <person name="Clum A."/>
            <person name="Reid I.D."/>
            <person name="Moisan M.C."/>
            <person name="Butler G."/>
            <person name="Nguyen T.T.M."/>
            <person name="Dewar K."/>
            <person name="Conant G."/>
            <person name="Drula E."/>
            <person name="Henrissat B."/>
            <person name="Hansel C."/>
            <person name="Singer S."/>
            <person name="Hutchinson M.I."/>
            <person name="de Vries R.P."/>
            <person name="Natvig D.O."/>
            <person name="Powell A.J."/>
            <person name="Tsang A."/>
            <person name="Grigoriev I.V."/>
        </authorList>
    </citation>
    <scope>NUCLEOTIDE SEQUENCE [LARGE SCALE GENOMIC DNA]</scope>
    <source>
        <strain evidence="2 3">ATCC 24622</strain>
    </source>
</reference>
<keyword evidence="3" id="KW-1185">Reference proteome</keyword>
<evidence type="ECO:0000256" key="1">
    <source>
        <dbReference type="SAM" id="MobiDB-lite"/>
    </source>
</evidence>
<feature type="compositionally biased region" description="Basic residues" evidence="1">
    <location>
        <begin position="1"/>
        <end position="11"/>
    </location>
</feature>
<name>A0ABR3VUZ6_9PEZI</name>
<gene>
    <name evidence="2" type="ORF">VTK73DRAFT_488</name>
</gene>
<evidence type="ECO:0000313" key="3">
    <source>
        <dbReference type="Proteomes" id="UP001586593"/>
    </source>
</evidence>
<evidence type="ECO:0000313" key="2">
    <source>
        <dbReference type="EMBL" id="KAL1845557.1"/>
    </source>
</evidence>
<feature type="region of interest" description="Disordered" evidence="1">
    <location>
        <begin position="1"/>
        <end position="34"/>
    </location>
</feature>
<dbReference type="EMBL" id="JAZHXJ010001091">
    <property type="protein sequence ID" value="KAL1845557.1"/>
    <property type="molecule type" value="Genomic_DNA"/>
</dbReference>
<feature type="compositionally biased region" description="Basic and acidic residues" evidence="1">
    <location>
        <begin position="12"/>
        <end position="32"/>
    </location>
</feature>
<organism evidence="2 3">
    <name type="scientific">Phialemonium thermophilum</name>
    <dbReference type="NCBI Taxonomy" id="223376"/>
    <lineage>
        <taxon>Eukaryota</taxon>
        <taxon>Fungi</taxon>
        <taxon>Dikarya</taxon>
        <taxon>Ascomycota</taxon>
        <taxon>Pezizomycotina</taxon>
        <taxon>Sordariomycetes</taxon>
        <taxon>Sordariomycetidae</taxon>
        <taxon>Cephalothecales</taxon>
        <taxon>Cephalothecaceae</taxon>
        <taxon>Phialemonium</taxon>
    </lineage>
</organism>
<comment type="caution">
    <text evidence="2">The sequence shown here is derived from an EMBL/GenBank/DDBJ whole genome shotgun (WGS) entry which is preliminary data.</text>
</comment>
<dbReference type="Proteomes" id="UP001586593">
    <property type="component" value="Unassembled WGS sequence"/>
</dbReference>